<keyword evidence="1" id="KW-0812">Transmembrane</keyword>
<feature type="transmembrane region" description="Helical" evidence="1">
    <location>
        <begin position="98"/>
        <end position="115"/>
    </location>
</feature>
<reference evidence="2" key="1">
    <citation type="submission" date="2021-02" db="EMBL/GenBank/DDBJ databases">
        <authorList>
            <person name="Nowell W R."/>
        </authorList>
    </citation>
    <scope>NUCLEOTIDE SEQUENCE</scope>
</reference>
<dbReference type="AlphaFoldDB" id="A0A817V0C7"/>
<evidence type="ECO:0000313" key="4">
    <source>
        <dbReference type="Proteomes" id="UP000663869"/>
    </source>
</evidence>
<dbReference type="EMBL" id="CAJOBQ010000896">
    <property type="protein sequence ID" value="CAF4431718.1"/>
    <property type="molecule type" value="Genomic_DNA"/>
</dbReference>
<dbReference type="Proteomes" id="UP000663862">
    <property type="component" value="Unassembled WGS sequence"/>
</dbReference>
<evidence type="ECO:0000256" key="1">
    <source>
        <dbReference type="SAM" id="Phobius"/>
    </source>
</evidence>
<keyword evidence="1" id="KW-0472">Membrane</keyword>
<dbReference type="EMBL" id="CAJNYU010000185">
    <property type="protein sequence ID" value="CAF3338736.1"/>
    <property type="molecule type" value="Genomic_DNA"/>
</dbReference>
<sequence length="117" mass="14397">MQQEDLKWRLDLMSRDMTRVRRGVATDHGENQHNYFSMVIPLQDQRWSFVNWFTNKLWIVDQQGRKTRLVKETKIKILEIFVYQLIILIWLLELKNHQHLIYINLINSFLFLHFVQL</sequence>
<comment type="caution">
    <text evidence="2">The sequence shown here is derived from an EMBL/GenBank/DDBJ whole genome shotgun (WGS) entry which is preliminary data.</text>
</comment>
<evidence type="ECO:0000313" key="3">
    <source>
        <dbReference type="EMBL" id="CAF4431718.1"/>
    </source>
</evidence>
<proteinExistence type="predicted"/>
<evidence type="ECO:0000313" key="2">
    <source>
        <dbReference type="EMBL" id="CAF3338736.1"/>
    </source>
</evidence>
<feature type="transmembrane region" description="Helical" evidence="1">
    <location>
        <begin position="75"/>
        <end position="92"/>
    </location>
</feature>
<protein>
    <submittedName>
        <fullName evidence="2">Uncharacterized protein</fullName>
    </submittedName>
</protein>
<organism evidence="2 4">
    <name type="scientific">Rotaria socialis</name>
    <dbReference type="NCBI Taxonomy" id="392032"/>
    <lineage>
        <taxon>Eukaryota</taxon>
        <taxon>Metazoa</taxon>
        <taxon>Spiralia</taxon>
        <taxon>Gnathifera</taxon>
        <taxon>Rotifera</taxon>
        <taxon>Eurotatoria</taxon>
        <taxon>Bdelloidea</taxon>
        <taxon>Philodinida</taxon>
        <taxon>Philodinidae</taxon>
        <taxon>Rotaria</taxon>
    </lineage>
</organism>
<gene>
    <name evidence="2" type="ORF">FME351_LOCUS3383</name>
    <name evidence="3" type="ORF">TSG867_LOCUS15393</name>
</gene>
<accession>A0A817V0C7</accession>
<name>A0A817V0C7_9BILA</name>
<dbReference type="Proteomes" id="UP000663869">
    <property type="component" value="Unassembled WGS sequence"/>
</dbReference>
<keyword evidence="1" id="KW-1133">Transmembrane helix</keyword>